<dbReference type="AlphaFoldDB" id="A0A1A9AL32"/>
<evidence type="ECO:0000313" key="2">
    <source>
        <dbReference type="Proteomes" id="UP000078550"/>
    </source>
</evidence>
<dbReference type="Proteomes" id="UP000078550">
    <property type="component" value="Unassembled WGS sequence"/>
</dbReference>
<proteinExistence type="predicted"/>
<accession>A0A1A9AL32</accession>
<organism evidence="1 2">
    <name type="scientific">Plasmodium ovale wallikeri</name>
    <dbReference type="NCBI Taxonomy" id="864142"/>
    <lineage>
        <taxon>Eukaryota</taxon>
        <taxon>Sar</taxon>
        <taxon>Alveolata</taxon>
        <taxon>Apicomplexa</taxon>
        <taxon>Aconoidasida</taxon>
        <taxon>Haemosporida</taxon>
        <taxon>Plasmodiidae</taxon>
        <taxon>Plasmodium</taxon>
        <taxon>Plasmodium (Plasmodium)</taxon>
    </lineage>
</organism>
<gene>
    <name evidence="1" type="ORF">POVWA2_078810</name>
</gene>
<name>A0A1A9AL32_PLAOA</name>
<sequence>MHDFSKDYEKYKIELINADITCSASYKNYLDNHIDNYKKLHSFCGVGINQDTHASDNYVTKLYQANGTFPEVGSTPKTDNSITKHSQIITGVTFSS</sequence>
<protein>
    <submittedName>
        <fullName evidence="1">PIR Superfamily Protein</fullName>
    </submittedName>
</protein>
<evidence type="ECO:0000313" key="1">
    <source>
        <dbReference type="EMBL" id="SBT57337.1"/>
    </source>
</evidence>
<reference evidence="2" key="1">
    <citation type="submission" date="2016-05" db="EMBL/GenBank/DDBJ databases">
        <authorList>
            <person name="Naeem Raeece"/>
        </authorList>
    </citation>
    <scope>NUCLEOTIDE SEQUENCE [LARGE SCALE GENOMIC DNA]</scope>
</reference>
<dbReference type="EMBL" id="FLRE01001814">
    <property type="protein sequence ID" value="SBT57337.1"/>
    <property type="molecule type" value="Genomic_DNA"/>
</dbReference>